<dbReference type="Proteomes" id="UP000694005">
    <property type="component" value="Chromosome A10"/>
</dbReference>
<dbReference type="AlphaFoldDB" id="A0A8D9MGR1"/>
<dbReference type="EMBL" id="LS974626">
    <property type="protein sequence ID" value="CAG7908860.1"/>
    <property type="molecule type" value="Genomic_DNA"/>
</dbReference>
<proteinExistence type="predicted"/>
<sequence length="102" mass="11958">LCQLACQLVSNSDCLKDTLRSWLHTTLDDIWFLVSPYFLGSSYFLVFLLNFGSSYFLFLLLNFGSSYFLSSLFHCIFRFGSLFHDETWFFGPLFYCISGFFN</sequence>
<feature type="non-terminal residue" evidence="2">
    <location>
        <position position="102"/>
    </location>
</feature>
<evidence type="ECO:0000256" key="1">
    <source>
        <dbReference type="SAM" id="Phobius"/>
    </source>
</evidence>
<evidence type="ECO:0000313" key="2">
    <source>
        <dbReference type="EMBL" id="CAG7908860.1"/>
    </source>
</evidence>
<accession>A0A8D9MGR1</accession>
<organism evidence="2 3">
    <name type="scientific">Brassica campestris</name>
    <name type="common">Field mustard</name>
    <dbReference type="NCBI Taxonomy" id="3711"/>
    <lineage>
        <taxon>Eukaryota</taxon>
        <taxon>Viridiplantae</taxon>
        <taxon>Streptophyta</taxon>
        <taxon>Embryophyta</taxon>
        <taxon>Tracheophyta</taxon>
        <taxon>Spermatophyta</taxon>
        <taxon>Magnoliopsida</taxon>
        <taxon>eudicotyledons</taxon>
        <taxon>Gunneridae</taxon>
        <taxon>Pentapetalae</taxon>
        <taxon>rosids</taxon>
        <taxon>malvids</taxon>
        <taxon>Brassicales</taxon>
        <taxon>Brassicaceae</taxon>
        <taxon>Brassiceae</taxon>
        <taxon>Brassica</taxon>
    </lineage>
</organism>
<reference evidence="2 3" key="1">
    <citation type="submission" date="2021-07" db="EMBL/GenBank/DDBJ databases">
        <authorList>
            <consortium name="Genoscope - CEA"/>
            <person name="William W."/>
        </authorList>
    </citation>
    <scope>NUCLEOTIDE SEQUENCE [LARGE SCALE GENOMIC DNA]</scope>
</reference>
<gene>
    <name evidence="2" type="ORF">BRAPAZ1V2_A10P01060.2</name>
</gene>
<evidence type="ECO:0000313" key="3">
    <source>
        <dbReference type="Proteomes" id="UP000694005"/>
    </source>
</evidence>
<name>A0A8D9MGR1_BRACM</name>
<keyword evidence="1" id="KW-1133">Transmembrane helix</keyword>
<keyword evidence="1" id="KW-0812">Transmembrane</keyword>
<feature type="transmembrane region" description="Helical" evidence="1">
    <location>
        <begin position="55"/>
        <end position="77"/>
    </location>
</feature>
<feature type="non-terminal residue" evidence="2">
    <location>
        <position position="1"/>
    </location>
</feature>
<keyword evidence="1" id="KW-0472">Membrane</keyword>
<feature type="transmembrane region" description="Helical" evidence="1">
    <location>
        <begin position="30"/>
        <end position="49"/>
    </location>
</feature>
<protein>
    <submittedName>
        <fullName evidence="2">Uncharacterized protein</fullName>
    </submittedName>
</protein>